<organism evidence="1">
    <name type="scientific">marine sediment metagenome</name>
    <dbReference type="NCBI Taxonomy" id="412755"/>
    <lineage>
        <taxon>unclassified sequences</taxon>
        <taxon>metagenomes</taxon>
        <taxon>ecological metagenomes</taxon>
    </lineage>
</organism>
<proteinExistence type="predicted"/>
<reference evidence="1" key="1">
    <citation type="journal article" date="2014" name="Front. Microbiol.">
        <title>High frequency of phylogenetically diverse reductive dehalogenase-homologous genes in deep subseafloor sedimentary metagenomes.</title>
        <authorList>
            <person name="Kawai M."/>
            <person name="Futagami T."/>
            <person name="Toyoda A."/>
            <person name="Takaki Y."/>
            <person name="Nishi S."/>
            <person name="Hori S."/>
            <person name="Arai W."/>
            <person name="Tsubouchi T."/>
            <person name="Morono Y."/>
            <person name="Uchiyama I."/>
            <person name="Ito T."/>
            <person name="Fujiyama A."/>
            <person name="Inagaki F."/>
            <person name="Takami H."/>
        </authorList>
    </citation>
    <scope>NUCLEOTIDE SEQUENCE</scope>
    <source>
        <strain evidence="1">Expedition CK06-06</strain>
    </source>
</reference>
<dbReference type="AlphaFoldDB" id="X1PTQ1"/>
<comment type="caution">
    <text evidence="1">The sequence shown here is derived from an EMBL/GenBank/DDBJ whole genome shotgun (WGS) entry which is preliminary data.</text>
</comment>
<evidence type="ECO:0000313" key="1">
    <source>
        <dbReference type="EMBL" id="GAI59223.1"/>
    </source>
</evidence>
<feature type="non-terminal residue" evidence="1">
    <location>
        <position position="1"/>
    </location>
</feature>
<protein>
    <submittedName>
        <fullName evidence="1">Uncharacterized protein</fullName>
    </submittedName>
</protein>
<name>X1PTQ1_9ZZZZ</name>
<sequence>RKPVGNEVLYKLTNSRLIYDALIAYQDSLSEIDNIKHILNYFNYMISDGVPKKIKNYMSSLDSTIEVFYDVFPHPYYG</sequence>
<gene>
    <name evidence="1" type="ORF">S12H4_09676</name>
</gene>
<dbReference type="EMBL" id="BARW01003975">
    <property type="protein sequence ID" value="GAI59223.1"/>
    <property type="molecule type" value="Genomic_DNA"/>
</dbReference>
<accession>X1PTQ1</accession>